<dbReference type="Pfam" id="PF01713">
    <property type="entry name" value="Smr"/>
    <property type="match status" value="1"/>
</dbReference>
<gene>
    <name evidence="3" type="ORF">LVJ77_02435</name>
</gene>
<protein>
    <submittedName>
        <fullName evidence="3">Smr/MutS family protein</fullName>
    </submittedName>
</protein>
<accession>A0A8T9MY67</accession>
<dbReference type="PROSITE" id="PS50828">
    <property type="entry name" value="SMR"/>
    <property type="match status" value="1"/>
</dbReference>
<dbReference type="InterPro" id="IPR036063">
    <property type="entry name" value="Smr_dom_sf"/>
</dbReference>
<feature type="region of interest" description="Disordered" evidence="1">
    <location>
        <begin position="51"/>
        <end position="75"/>
    </location>
</feature>
<proteinExistence type="predicted"/>
<keyword evidence="4" id="KW-1185">Reference proteome</keyword>
<sequence length="212" mass="23915">MTLQDQLQALHRQAQHDAEQRRAAEREAQRLAREAGETDFAALMADVVPLKPRNTYYPPPDRSPIKPRRHNHTADDDGENLFFIGEGGAHIDIPATFSKNGQGANDIKRLQAGHWPVVADVDLHGYTQEEAQKVLNEFIVFVQKRGVCGEIVHGSGLGSRGYTPVLKSLVRRWLMQHPDVLAYAEPRPNNDGAVRILLKRPFRRDPYAEDKD</sequence>
<evidence type="ECO:0000313" key="4">
    <source>
        <dbReference type="Proteomes" id="UP000831534"/>
    </source>
</evidence>
<dbReference type="KEGG" id="ckh:LVJ77_02435"/>
<dbReference type="Gene3D" id="3.30.1370.110">
    <property type="match status" value="1"/>
</dbReference>
<organism evidence="3 4">
    <name type="scientific">Conchiformibius kuhniae</name>
    <dbReference type="NCBI Taxonomy" id="211502"/>
    <lineage>
        <taxon>Bacteria</taxon>
        <taxon>Pseudomonadati</taxon>
        <taxon>Pseudomonadota</taxon>
        <taxon>Betaproteobacteria</taxon>
        <taxon>Neisseriales</taxon>
        <taxon>Neisseriaceae</taxon>
        <taxon>Conchiformibius</taxon>
    </lineage>
</organism>
<dbReference type="EMBL" id="CP091521">
    <property type="protein sequence ID" value="UOP05142.2"/>
    <property type="molecule type" value="Genomic_DNA"/>
</dbReference>
<reference evidence="3" key="2">
    <citation type="submission" date="2024-09" db="EMBL/GenBank/DDBJ databases">
        <authorList>
            <person name="Veyrier F.J."/>
        </authorList>
    </citation>
    <scope>NUCLEOTIDE SEQUENCE</scope>
    <source>
        <strain evidence="3">17694</strain>
    </source>
</reference>
<dbReference type="SMART" id="SM00463">
    <property type="entry name" value="SMR"/>
    <property type="match status" value="1"/>
</dbReference>
<name>A0A8T9MY67_9NEIS</name>
<dbReference type="AlphaFoldDB" id="A0A8T9MY67"/>
<evidence type="ECO:0000256" key="1">
    <source>
        <dbReference type="SAM" id="MobiDB-lite"/>
    </source>
</evidence>
<evidence type="ECO:0000259" key="2">
    <source>
        <dbReference type="PROSITE" id="PS50828"/>
    </source>
</evidence>
<dbReference type="InterPro" id="IPR002625">
    <property type="entry name" value="Smr_dom"/>
</dbReference>
<dbReference type="PANTHER" id="PTHR35562:SF2">
    <property type="entry name" value="DNA ENDONUCLEASE SMRA-RELATED"/>
    <property type="match status" value="1"/>
</dbReference>
<dbReference type="PANTHER" id="PTHR35562">
    <property type="entry name" value="DNA ENDONUCLEASE SMRA-RELATED"/>
    <property type="match status" value="1"/>
</dbReference>
<dbReference type="Proteomes" id="UP000831534">
    <property type="component" value="Chromosome"/>
</dbReference>
<feature type="region of interest" description="Disordered" evidence="1">
    <location>
        <begin position="1"/>
        <end position="24"/>
    </location>
</feature>
<evidence type="ECO:0000313" key="3">
    <source>
        <dbReference type="EMBL" id="UOP05142.2"/>
    </source>
</evidence>
<dbReference type="RefSeq" id="WP_027008771.1">
    <property type="nucleotide sequence ID" value="NZ_CP091521.1"/>
</dbReference>
<dbReference type="SUPFAM" id="SSF160443">
    <property type="entry name" value="SMR domain-like"/>
    <property type="match status" value="1"/>
</dbReference>
<feature type="compositionally biased region" description="Basic and acidic residues" evidence="1">
    <location>
        <begin position="14"/>
        <end position="24"/>
    </location>
</feature>
<reference evidence="3" key="1">
    <citation type="journal article" date="2022" name="Res Sq">
        <title>Evolution of multicellular longitudinally dividing oral cavity symbionts (Neisseriaceae).</title>
        <authorList>
            <person name="Nyongesa S."/>
            <person name="Weber P."/>
            <person name="Bernet E."/>
            <person name="Pullido F."/>
            <person name="Nieckarz M."/>
            <person name="Delaby M."/>
            <person name="Nieves C."/>
            <person name="Viehboeck T."/>
            <person name="Krause N."/>
            <person name="Rivera-Millot A."/>
            <person name="Nakamura A."/>
            <person name="Vischer N."/>
            <person name="VanNieuwenhze M."/>
            <person name="Brun Y."/>
            <person name="Cava F."/>
            <person name="Bulgheresi S."/>
            <person name="Veyrier F."/>
        </authorList>
    </citation>
    <scope>NUCLEOTIDE SEQUENCE</scope>
    <source>
        <strain evidence="3">17694</strain>
    </source>
</reference>
<feature type="domain" description="Smr" evidence="2">
    <location>
        <begin position="121"/>
        <end position="199"/>
    </location>
</feature>